<dbReference type="EMBL" id="OR769223">
    <property type="protein sequence ID" value="WQJ53396.1"/>
    <property type="molecule type" value="Genomic_DNA"/>
</dbReference>
<name>A0ABZ0Z3Z0_9CAUD</name>
<accession>A0ABZ0Z3Z0</accession>
<reference evidence="1 2" key="1">
    <citation type="submission" date="2023-11" db="EMBL/GenBank/DDBJ databases">
        <authorList>
            <person name="Cook R."/>
            <person name="Crisci M."/>
            <person name="Pye H."/>
            <person name="Adriaenssens E."/>
            <person name="Santini J."/>
        </authorList>
    </citation>
    <scope>NUCLEOTIDE SEQUENCE [LARGE SCALE GENOMIC DNA]</scope>
    <source>
        <strain evidence="1">Lak_Megaphage_Sonny</strain>
    </source>
</reference>
<evidence type="ECO:0000313" key="2">
    <source>
        <dbReference type="Proteomes" id="UP001358193"/>
    </source>
</evidence>
<proteinExistence type="predicted"/>
<evidence type="ECO:0000313" key="1">
    <source>
        <dbReference type="EMBL" id="WQJ53396.1"/>
    </source>
</evidence>
<dbReference type="Proteomes" id="UP001358193">
    <property type="component" value="Segment"/>
</dbReference>
<organism evidence="1 2">
    <name type="scientific">phage Lak_Megaphage_Sonny</name>
    <dbReference type="NCBI Taxonomy" id="3109229"/>
    <lineage>
        <taxon>Viruses</taxon>
        <taxon>Duplodnaviria</taxon>
        <taxon>Heunggongvirae</taxon>
        <taxon>Uroviricota</taxon>
        <taxon>Caudoviricetes</taxon>
        <taxon>Caudoviricetes code 15 clade</taxon>
    </lineage>
</organism>
<protein>
    <submittedName>
        <fullName evidence="1">Uncharacterized protein</fullName>
    </submittedName>
</protein>
<sequence>MAKYRLFGNDDVIKQLNSEDFPTIDICGCLESRDNLYVGDFIYLVSNHFYEYAYKVIKRVFVDGAIFLQVERCALFDIWPYGYSSTDDTTFISNIHKYFEEYKVKHPDFDIRNENLFHNFVIDVYNALHLKSIPFSPTCMMYRISEIVARLAGIKWERPTFYQDF</sequence>
<keyword evidence="2" id="KW-1185">Reference proteome</keyword>